<comment type="similarity">
    <text evidence="1">Belongs to the UPF0145 family.</text>
</comment>
<dbReference type="EMBL" id="JBEWLZ010000007">
    <property type="protein sequence ID" value="MET1490733.1"/>
    <property type="molecule type" value="Genomic_DNA"/>
</dbReference>
<dbReference type="Gene3D" id="3.30.110.70">
    <property type="entry name" value="Hypothetical protein apc22750. Chain B"/>
    <property type="match status" value="1"/>
</dbReference>
<keyword evidence="3" id="KW-1185">Reference proteome</keyword>
<proteinExistence type="inferred from homology"/>
<comment type="caution">
    <text evidence="2">The sequence shown here is derived from an EMBL/GenBank/DDBJ whole genome shotgun (WGS) entry which is preliminary data.</text>
</comment>
<evidence type="ECO:0000256" key="1">
    <source>
        <dbReference type="ARBA" id="ARBA00010751"/>
    </source>
</evidence>
<dbReference type="InterPro" id="IPR002765">
    <property type="entry name" value="UPF0145_YbjQ-like"/>
</dbReference>
<protein>
    <submittedName>
        <fullName evidence="2">YbjQ family protein</fullName>
    </submittedName>
</protein>
<dbReference type="RefSeq" id="WP_345925975.1">
    <property type="nucleotide sequence ID" value="NZ_JBDIVF010000002.1"/>
</dbReference>
<sequence length="153" mass="16863">MTGQILNLILFLVLLLVGFIAGRLAESSHYRSIRAREKALAKILVFSERLPPPMHPAPASRLVSGSAVISVDYFKRFVAGLRMIFGGRLGSYETLLDRARREAVLRMKEEAMRKGAIQVCNVKFATCPISSGTKDGVKCVEVLAYGTALIPRR</sequence>
<dbReference type="SUPFAM" id="SSF117782">
    <property type="entry name" value="YbjQ-like"/>
    <property type="match status" value="1"/>
</dbReference>
<evidence type="ECO:0000313" key="3">
    <source>
        <dbReference type="Proteomes" id="UP001548590"/>
    </source>
</evidence>
<accession>A0ABV2CSE9</accession>
<evidence type="ECO:0000313" key="2">
    <source>
        <dbReference type="EMBL" id="MET1490733.1"/>
    </source>
</evidence>
<dbReference type="PANTHER" id="PTHR34068">
    <property type="entry name" value="UPF0145 PROTEIN YBJQ"/>
    <property type="match status" value="1"/>
</dbReference>
<gene>
    <name evidence="2" type="ORF">ABVT11_12925</name>
</gene>
<reference evidence="2 3" key="1">
    <citation type="submission" date="2024-07" db="EMBL/GenBank/DDBJ databases">
        <title>Uliginosibacterium paludis KCTC:42655.</title>
        <authorList>
            <person name="Kim M.K."/>
        </authorList>
    </citation>
    <scope>NUCLEOTIDE SEQUENCE [LARGE SCALE GENOMIC DNA]</scope>
    <source>
        <strain evidence="2 3">KCTC 42655</strain>
    </source>
</reference>
<dbReference type="InterPro" id="IPR035439">
    <property type="entry name" value="UPF0145_dom_sf"/>
</dbReference>
<name>A0ABV2CSE9_9RHOO</name>
<dbReference type="Proteomes" id="UP001548590">
    <property type="component" value="Unassembled WGS sequence"/>
</dbReference>
<dbReference type="Pfam" id="PF01906">
    <property type="entry name" value="YbjQ_1"/>
    <property type="match status" value="1"/>
</dbReference>
<dbReference type="PANTHER" id="PTHR34068:SF2">
    <property type="entry name" value="UPF0145 PROTEIN SCO3412"/>
    <property type="match status" value="1"/>
</dbReference>
<organism evidence="2 3">
    <name type="scientific">Uliginosibacterium paludis</name>
    <dbReference type="NCBI Taxonomy" id="1615952"/>
    <lineage>
        <taxon>Bacteria</taxon>
        <taxon>Pseudomonadati</taxon>
        <taxon>Pseudomonadota</taxon>
        <taxon>Betaproteobacteria</taxon>
        <taxon>Rhodocyclales</taxon>
        <taxon>Zoogloeaceae</taxon>
        <taxon>Uliginosibacterium</taxon>
    </lineage>
</organism>